<sequence>METIPGSGNWRLTLRREAEGVTILRAATCDRRAVLPDTLFGLPVTALGDHALSPTAAPTAGEELLVTCGAGTAPETWTNRDLEDLTLPPALRRMGDYALMNCGALRALRLHDGIRQWGGAVLMNCRSLDTLHLTRVGEQGDALAWFADELPWELDVTIRETDGTVLRLIFPEYQEVYEENCPAHHFDYNIYGAGYPYHHSFRRKKLDLRTYDELWPGFLGMEHDPGCAVRLAFWRLRYPAELTPRAEGQYLSYLKAHAGEAAAWLVGERDLPGLAFLLETAEPDQAALSAACGLARETGATGALALLLERQRDAAPRGLDKTFDL</sequence>
<organism evidence="1 2">
    <name type="scientific">Candidatus Oscillibacter excrementigallinarum</name>
    <dbReference type="NCBI Taxonomy" id="2838716"/>
    <lineage>
        <taxon>Bacteria</taxon>
        <taxon>Bacillati</taxon>
        <taxon>Bacillota</taxon>
        <taxon>Clostridia</taxon>
        <taxon>Eubacteriales</taxon>
        <taxon>Oscillospiraceae</taxon>
        <taxon>Oscillibacter</taxon>
    </lineage>
</organism>
<dbReference type="Gene3D" id="3.80.10.10">
    <property type="entry name" value="Ribonuclease Inhibitor"/>
    <property type="match status" value="1"/>
</dbReference>
<protein>
    <submittedName>
        <fullName evidence="1">Uncharacterized protein</fullName>
    </submittedName>
</protein>
<dbReference type="Proteomes" id="UP000823824">
    <property type="component" value="Unassembled WGS sequence"/>
</dbReference>
<dbReference type="AlphaFoldDB" id="A0A9D2LH20"/>
<comment type="caution">
    <text evidence="1">The sequence shown here is derived from an EMBL/GenBank/DDBJ whole genome shotgun (WGS) entry which is preliminary data.</text>
</comment>
<proteinExistence type="predicted"/>
<gene>
    <name evidence="1" type="ORF">H9787_01980</name>
</gene>
<dbReference type="EMBL" id="DWZJ01000013">
    <property type="protein sequence ID" value="HJB12464.1"/>
    <property type="molecule type" value="Genomic_DNA"/>
</dbReference>
<dbReference type="InterPro" id="IPR032675">
    <property type="entry name" value="LRR_dom_sf"/>
</dbReference>
<evidence type="ECO:0000313" key="2">
    <source>
        <dbReference type="Proteomes" id="UP000823824"/>
    </source>
</evidence>
<reference evidence="1" key="2">
    <citation type="submission" date="2021-04" db="EMBL/GenBank/DDBJ databases">
        <authorList>
            <person name="Gilroy R."/>
        </authorList>
    </citation>
    <scope>NUCLEOTIDE SEQUENCE</scope>
    <source>
        <strain evidence="1">ChiBcec18-1249</strain>
    </source>
</reference>
<evidence type="ECO:0000313" key="1">
    <source>
        <dbReference type="EMBL" id="HJB12464.1"/>
    </source>
</evidence>
<name>A0A9D2LH20_9FIRM</name>
<accession>A0A9D2LH20</accession>
<reference evidence="1" key="1">
    <citation type="journal article" date="2021" name="PeerJ">
        <title>Extensive microbial diversity within the chicken gut microbiome revealed by metagenomics and culture.</title>
        <authorList>
            <person name="Gilroy R."/>
            <person name="Ravi A."/>
            <person name="Getino M."/>
            <person name="Pursley I."/>
            <person name="Horton D.L."/>
            <person name="Alikhan N.F."/>
            <person name="Baker D."/>
            <person name="Gharbi K."/>
            <person name="Hall N."/>
            <person name="Watson M."/>
            <person name="Adriaenssens E.M."/>
            <person name="Foster-Nyarko E."/>
            <person name="Jarju S."/>
            <person name="Secka A."/>
            <person name="Antonio M."/>
            <person name="Oren A."/>
            <person name="Chaudhuri R.R."/>
            <person name="La Ragione R."/>
            <person name="Hildebrand F."/>
            <person name="Pallen M.J."/>
        </authorList>
    </citation>
    <scope>NUCLEOTIDE SEQUENCE</scope>
    <source>
        <strain evidence="1">ChiBcec18-1249</strain>
    </source>
</reference>